<comment type="caution">
    <text evidence="1">The sequence shown here is derived from an EMBL/GenBank/DDBJ whole genome shotgun (WGS) entry which is preliminary data.</text>
</comment>
<reference evidence="1" key="1">
    <citation type="journal article" date="2015" name="Nature">
        <title>Complex archaea that bridge the gap between prokaryotes and eukaryotes.</title>
        <authorList>
            <person name="Spang A."/>
            <person name="Saw J.H."/>
            <person name="Jorgensen S.L."/>
            <person name="Zaremba-Niedzwiedzka K."/>
            <person name="Martijn J."/>
            <person name="Lind A.E."/>
            <person name="van Eijk R."/>
            <person name="Schleper C."/>
            <person name="Guy L."/>
            <person name="Ettema T.J."/>
        </authorList>
    </citation>
    <scope>NUCLEOTIDE SEQUENCE</scope>
</reference>
<evidence type="ECO:0000313" key="1">
    <source>
        <dbReference type="EMBL" id="KKM20230.1"/>
    </source>
</evidence>
<accession>A0A0F9KXT8</accession>
<protein>
    <submittedName>
        <fullName evidence="1">Uncharacterized protein</fullName>
    </submittedName>
</protein>
<dbReference type="AlphaFoldDB" id="A0A0F9KXT8"/>
<dbReference type="EMBL" id="LAZR01013810">
    <property type="protein sequence ID" value="KKM20230.1"/>
    <property type="molecule type" value="Genomic_DNA"/>
</dbReference>
<gene>
    <name evidence="1" type="ORF">LCGC14_1647530</name>
</gene>
<organism evidence="1">
    <name type="scientific">marine sediment metagenome</name>
    <dbReference type="NCBI Taxonomy" id="412755"/>
    <lineage>
        <taxon>unclassified sequences</taxon>
        <taxon>metagenomes</taxon>
        <taxon>ecological metagenomes</taxon>
    </lineage>
</organism>
<sequence>MSARIHIYVQRVYHDFCWAIQYRLDEIKLRPIMKILKADFHKYNFDRDTFDIYRKGIVVACVNPDYVDENAEYDET</sequence>
<name>A0A0F9KXT8_9ZZZZ</name>
<proteinExistence type="predicted"/>